<keyword evidence="3" id="KW-0325">Glycoprotein</keyword>
<dbReference type="SMART" id="SM00409">
    <property type="entry name" value="IG"/>
    <property type="match status" value="3"/>
</dbReference>
<dbReference type="OrthoDB" id="10012075at2759"/>
<evidence type="ECO:0000256" key="1">
    <source>
        <dbReference type="ARBA" id="ARBA00022729"/>
    </source>
</evidence>
<evidence type="ECO:0000313" key="9">
    <source>
        <dbReference type="Proteomes" id="UP000281406"/>
    </source>
</evidence>
<evidence type="ECO:0000256" key="5">
    <source>
        <dbReference type="SAM" id="Phobius"/>
    </source>
</evidence>
<keyword evidence="5" id="KW-0472">Membrane</keyword>
<dbReference type="Gene3D" id="2.60.40.10">
    <property type="entry name" value="Immunoglobulins"/>
    <property type="match status" value="3"/>
</dbReference>
<dbReference type="EMBL" id="RJVU01045423">
    <property type="protein sequence ID" value="ROL44502.1"/>
    <property type="molecule type" value="Genomic_DNA"/>
</dbReference>
<feature type="chain" id="PRO_5018185793" evidence="6">
    <location>
        <begin position="23"/>
        <end position="398"/>
    </location>
</feature>
<sequence>MMVSYRLYWTLWILSCFGQYLGQDLQIPAPPNKEEGDSVVFTPDNPPDSTSIFLTQWFFGTSAIITVASGVPTVNPEYEGRASFDSSTLALTLQKLRHSDSGIYRLTLQITAGGSLTGETSLQVEKLSVNLTGPEEPLIEGESSANITSKGNGIITSVQWMKDNSPLSPSNSIIFSPDNRSVSISPVQRSDSGEYQCTYTNPFNSETATYSLIINYGPEGVSIKGQDVVDLGVRVSLSCSANSVPSASFRWMFNGTDTGVTTDTFTIDKTDFTHSGDYDCTAWNNVTNRSATQRHALLVKVGGGGGGGLTTGAIAGIVIGVLVAVSGICGLIVYLIKTKKMERKGKWAFAGDSLAETSGAALSSCLDAGSSSHLDMAWIWHVAANLGINLVDATLLMM</sequence>
<accession>A0A3N0YE43</accession>
<protein>
    <submittedName>
        <fullName evidence="8">Carcinoembryonic antigen-related cell adhesion molecule 20</fullName>
    </submittedName>
</protein>
<feature type="domain" description="Ig-like" evidence="7">
    <location>
        <begin position="218"/>
        <end position="292"/>
    </location>
</feature>
<dbReference type="InterPro" id="IPR007110">
    <property type="entry name" value="Ig-like_dom"/>
</dbReference>
<keyword evidence="1 6" id="KW-0732">Signal</keyword>
<dbReference type="Pfam" id="PF07679">
    <property type="entry name" value="I-set"/>
    <property type="match status" value="1"/>
</dbReference>
<dbReference type="InterPro" id="IPR013783">
    <property type="entry name" value="Ig-like_fold"/>
</dbReference>
<name>A0A3N0YE43_ANAGA</name>
<keyword evidence="5" id="KW-1133">Transmembrane helix</keyword>
<comment type="caution">
    <text evidence="8">The sequence shown here is derived from an EMBL/GenBank/DDBJ whole genome shotgun (WGS) entry which is preliminary data.</text>
</comment>
<evidence type="ECO:0000256" key="4">
    <source>
        <dbReference type="ARBA" id="ARBA00023319"/>
    </source>
</evidence>
<proteinExistence type="predicted"/>
<dbReference type="SUPFAM" id="SSF48726">
    <property type="entry name" value="Immunoglobulin"/>
    <property type="match status" value="3"/>
</dbReference>
<dbReference type="PANTHER" id="PTHR44337:SF16">
    <property type="entry name" value="CARCINOEMBRYONIC ANTIGEN-RELATED CELL ADHESION MOLECULE 20-LIKE-RELATED"/>
    <property type="match status" value="1"/>
</dbReference>
<dbReference type="InterPro" id="IPR052598">
    <property type="entry name" value="IgSF_CEA-related"/>
</dbReference>
<dbReference type="Proteomes" id="UP000281406">
    <property type="component" value="Unassembled WGS sequence"/>
</dbReference>
<organism evidence="8 9">
    <name type="scientific">Anabarilius grahami</name>
    <name type="common">Kanglang fish</name>
    <name type="synonym">Barilius grahami</name>
    <dbReference type="NCBI Taxonomy" id="495550"/>
    <lineage>
        <taxon>Eukaryota</taxon>
        <taxon>Metazoa</taxon>
        <taxon>Chordata</taxon>
        <taxon>Craniata</taxon>
        <taxon>Vertebrata</taxon>
        <taxon>Euteleostomi</taxon>
        <taxon>Actinopterygii</taxon>
        <taxon>Neopterygii</taxon>
        <taxon>Teleostei</taxon>
        <taxon>Ostariophysi</taxon>
        <taxon>Cypriniformes</taxon>
        <taxon>Xenocyprididae</taxon>
        <taxon>Xenocypridinae</taxon>
        <taxon>Xenocypridinae incertae sedis</taxon>
        <taxon>Anabarilius</taxon>
    </lineage>
</organism>
<keyword evidence="9" id="KW-1185">Reference proteome</keyword>
<dbReference type="PROSITE" id="PS50835">
    <property type="entry name" value="IG_LIKE"/>
    <property type="match status" value="2"/>
</dbReference>
<dbReference type="SMART" id="SM00408">
    <property type="entry name" value="IGc2"/>
    <property type="match status" value="2"/>
</dbReference>
<keyword evidence="4" id="KW-0393">Immunoglobulin domain</keyword>
<feature type="transmembrane region" description="Helical" evidence="5">
    <location>
        <begin position="313"/>
        <end position="336"/>
    </location>
</feature>
<keyword evidence="2" id="KW-1015">Disulfide bond</keyword>
<feature type="domain" description="Ig-like" evidence="7">
    <location>
        <begin position="125"/>
        <end position="215"/>
    </location>
</feature>
<evidence type="ECO:0000259" key="7">
    <source>
        <dbReference type="PROSITE" id="PS50835"/>
    </source>
</evidence>
<keyword evidence="5" id="KW-0812">Transmembrane</keyword>
<dbReference type="InterPro" id="IPR003599">
    <property type="entry name" value="Ig_sub"/>
</dbReference>
<dbReference type="InterPro" id="IPR013098">
    <property type="entry name" value="Ig_I-set"/>
</dbReference>
<feature type="signal peptide" evidence="6">
    <location>
        <begin position="1"/>
        <end position="22"/>
    </location>
</feature>
<dbReference type="PANTHER" id="PTHR44337">
    <property type="entry name" value="CARCINOEMBRYONIC ANTIGEN-RELATED CELL ADHESION MOLECULE 8"/>
    <property type="match status" value="1"/>
</dbReference>
<evidence type="ECO:0000256" key="2">
    <source>
        <dbReference type="ARBA" id="ARBA00023157"/>
    </source>
</evidence>
<dbReference type="Pfam" id="PF13927">
    <property type="entry name" value="Ig_3"/>
    <property type="match status" value="1"/>
</dbReference>
<evidence type="ECO:0000313" key="8">
    <source>
        <dbReference type="EMBL" id="ROL44502.1"/>
    </source>
</evidence>
<evidence type="ECO:0000256" key="6">
    <source>
        <dbReference type="SAM" id="SignalP"/>
    </source>
</evidence>
<dbReference type="InterPro" id="IPR003598">
    <property type="entry name" value="Ig_sub2"/>
</dbReference>
<dbReference type="InterPro" id="IPR036179">
    <property type="entry name" value="Ig-like_dom_sf"/>
</dbReference>
<reference evidence="8 9" key="1">
    <citation type="submission" date="2018-10" db="EMBL/GenBank/DDBJ databases">
        <title>Genome assembly for a Yunnan-Guizhou Plateau 3E fish, Anabarilius grahami (Regan), and its evolutionary and genetic applications.</title>
        <authorList>
            <person name="Jiang W."/>
        </authorList>
    </citation>
    <scope>NUCLEOTIDE SEQUENCE [LARGE SCALE GENOMIC DNA]</scope>
    <source>
        <strain evidence="8">AG-KIZ</strain>
        <tissue evidence="8">Muscle</tissue>
    </source>
</reference>
<dbReference type="CDD" id="cd00096">
    <property type="entry name" value="Ig"/>
    <property type="match status" value="1"/>
</dbReference>
<gene>
    <name evidence="8" type="ORF">DPX16_1779</name>
</gene>
<evidence type="ECO:0000256" key="3">
    <source>
        <dbReference type="ARBA" id="ARBA00023180"/>
    </source>
</evidence>
<dbReference type="AlphaFoldDB" id="A0A3N0YE43"/>